<accession>A0A382FK14</accession>
<protein>
    <submittedName>
        <fullName evidence="2">Uncharacterized protein</fullName>
    </submittedName>
</protein>
<proteinExistence type="predicted"/>
<dbReference type="EMBL" id="UINC01050453">
    <property type="protein sequence ID" value="SVB63426.1"/>
    <property type="molecule type" value="Genomic_DNA"/>
</dbReference>
<evidence type="ECO:0000313" key="2">
    <source>
        <dbReference type="EMBL" id="SVB63426.1"/>
    </source>
</evidence>
<gene>
    <name evidence="2" type="ORF">METZ01_LOCUS216280</name>
</gene>
<reference evidence="2" key="1">
    <citation type="submission" date="2018-05" db="EMBL/GenBank/DDBJ databases">
        <authorList>
            <person name="Lanie J.A."/>
            <person name="Ng W.-L."/>
            <person name="Kazmierczak K.M."/>
            <person name="Andrzejewski T.M."/>
            <person name="Davidsen T.M."/>
            <person name="Wayne K.J."/>
            <person name="Tettelin H."/>
            <person name="Glass J.I."/>
            <person name="Rusch D."/>
            <person name="Podicherti R."/>
            <person name="Tsui H.-C.T."/>
            <person name="Winkler M.E."/>
        </authorList>
    </citation>
    <scope>NUCLEOTIDE SEQUENCE</scope>
</reference>
<feature type="non-terminal residue" evidence="2">
    <location>
        <position position="1"/>
    </location>
</feature>
<name>A0A382FK14_9ZZZZ</name>
<organism evidence="2">
    <name type="scientific">marine metagenome</name>
    <dbReference type="NCBI Taxonomy" id="408172"/>
    <lineage>
        <taxon>unclassified sequences</taxon>
        <taxon>metagenomes</taxon>
        <taxon>ecological metagenomes</taxon>
    </lineage>
</organism>
<evidence type="ECO:0000256" key="1">
    <source>
        <dbReference type="SAM" id="MobiDB-lite"/>
    </source>
</evidence>
<sequence>YMFFHLRQNTLAICGYVALVTFASLPAIGETVDKLMVEGSGFTHESAIGYTGEIAVTRAIERYVRPAAFESHRKEIRYRILDQSSGYINSLKIIKSSIDNDGVHRIRAEAEISVDRLLTSLRNLNVEVKMWAPGPNQAIEGRRGTGRRTGRDRFKEAAPD</sequence>
<dbReference type="AlphaFoldDB" id="A0A382FK14"/>
<feature type="compositionally biased region" description="Basic and acidic residues" evidence="1">
    <location>
        <begin position="149"/>
        <end position="160"/>
    </location>
</feature>
<feature type="region of interest" description="Disordered" evidence="1">
    <location>
        <begin position="135"/>
        <end position="160"/>
    </location>
</feature>